<dbReference type="CDD" id="cd22343">
    <property type="entry name" value="PDDEXK_lambda_exonuclease-like"/>
    <property type="match status" value="1"/>
</dbReference>
<dbReference type="AlphaFoldDB" id="A0AAD9PYA6"/>
<dbReference type="Gene3D" id="3.90.320.10">
    <property type="match status" value="1"/>
</dbReference>
<comment type="caution">
    <text evidence="3">The sequence shown here is derived from an EMBL/GenBank/DDBJ whole genome shotgun (WGS) entry which is preliminary data.</text>
</comment>
<evidence type="ECO:0000313" key="4">
    <source>
        <dbReference type="Proteomes" id="UP001249851"/>
    </source>
</evidence>
<evidence type="ECO:0000256" key="1">
    <source>
        <dbReference type="SAM" id="MobiDB-lite"/>
    </source>
</evidence>
<dbReference type="EMBL" id="JARQWQ010000098">
    <property type="protein sequence ID" value="KAK2551377.1"/>
    <property type="molecule type" value="Genomic_DNA"/>
</dbReference>
<evidence type="ECO:0000259" key="2">
    <source>
        <dbReference type="Pfam" id="PF09588"/>
    </source>
</evidence>
<name>A0AAD9PYA6_ACRCE</name>
<feature type="region of interest" description="Disordered" evidence="1">
    <location>
        <begin position="73"/>
        <end position="108"/>
    </location>
</feature>
<protein>
    <recommendedName>
        <fullName evidence="2">YqaJ viral recombinase domain-containing protein</fullName>
    </recommendedName>
</protein>
<sequence length="659" mass="74527">MASSSSSNAITLTENDIPAASLLGRKPEELSNSELKFWLKCRGDMGKGLKTKAELVKRVYDYLKTGKDKEIVDPDPHNIYSRRKEKQTTSTDLSDDGEESVEFPSAGWGSSLEKMPMFTRVEMNGFVMKSGKAIANKDHHTVPTGLLKARRFLDDECLEEIECASNSKHSFFKGKCCHSFKKSEPPHNLKICVCIVTGEVKSACCSCVAGKVGFCNHVLAFMFKMCKFTLYNCTSVKELSEEQDQQSSLACTSQLQQWGKNIAPQPVMEVEVNKTKVDESSSRSGLKSLLYDASMKTTHNEAEEEEFKRELKIINPNMGLFQMASEQGIVTTHNGYKETRFGKCQVGSFLSYQVALSESNFEATASVDCISRVQLTSPQTLLYPRFPLRNIEEMVVPDNLSEDEKRLLKTLQIEGDEINQIEGETRYQAESHKWREECKFRFTASTFHLISKRQKNHKNFAETLINPKSVTSKYLEHGKKFESVALREYEKLMCNRRTPVKVLPRGFIVSKGTPVIGATPDARVVDFGCTDHFGIAEVKCPYSKHHVTPLDACSDAKFFMEKTSEKECKLKVDHPYYAQVQGQMAVTGARWCDFIVFTSRGLYVQRITFDPVFWAELNQKLVSYYFSHFIRFASAKLCQVNCQVNNSNDCQVICTSTTV</sequence>
<dbReference type="Proteomes" id="UP001249851">
    <property type="component" value="Unassembled WGS sequence"/>
</dbReference>
<dbReference type="InterPro" id="IPR011335">
    <property type="entry name" value="Restrct_endonuc-II-like"/>
</dbReference>
<dbReference type="Pfam" id="PF09588">
    <property type="entry name" value="YqaJ"/>
    <property type="match status" value="1"/>
</dbReference>
<gene>
    <name evidence="3" type="ORF">P5673_027776</name>
</gene>
<feature type="region of interest" description="Disordered" evidence="1">
    <location>
        <begin position="1"/>
        <end position="25"/>
    </location>
</feature>
<accession>A0AAD9PYA6</accession>
<dbReference type="GO" id="GO:0006281">
    <property type="term" value="P:DNA repair"/>
    <property type="evidence" value="ECO:0007669"/>
    <property type="project" value="UniProtKB-ARBA"/>
</dbReference>
<reference evidence="3" key="2">
    <citation type="journal article" date="2023" name="Science">
        <title>Genomic signatures of disease resistance in endangered staghorn corals.</title>
        <authorList>
            <person name="Vollmer S.V."/>
            <person name="Selwyn J.D."/>
            <person name="Despard B.A."/>
            <person name="Roesel C.L."/>
        </authorList>
    </citation>
    <scope>NUCLEOTIDE SEQUENCE</scope>
    <source>
        <strain evidence="3">K2</strain>
    </source>
</reference>
<proteinExistence type="predicted"/>
<dbReference type="PANTHER" id="PTHR46609:SF8">
    <property type="entry name" value="YQAJ VIRAL RECOMBINASE DOMAIN-CONTAINING PROTEIN"/>
    <property type="match status" value="1"/>
</dbReference>
<evidence type="ECO:0000313" key="3">
    <source>
        <dbReference type="EMBL" id="KAK2551377.1"/>
    </source>
</evidence>
<feature type="compositionally biased region" description="Polar residues" evidence="1">
    <location>
        <begin position="1"/>
        <end position="14"/>
    </location>
</feature>
<organism evidence="3 4">
    <name type="scientific">Acropora cervicornis</name>
    <name type="common">Staghorn coral</name>
    <dbReference type="NCBI Taxonomy" id="6130"/>
    <lineage>
        <taxon>Eukaryota</taxon>
        <taxon>Metazoa</taxon>
        <taxon>Cnidaria</taxon>
        <taxon>Anthozoa</taxon>
        <taxon>Hexacorallia</taxon>
        <taxon>Scleractinia</taxon>
        <taxon>Astrocoeniina</taxon>
        <taxon>Acroporidae</taxon>
        <taxon>Acropora</taxon>
    </lineage>
</organism>
<reference evidence="3" key="1">
    <citation type="journal article" date="2023" name="G3 (Bethesda)">
        <title>Whole genome assembly and annotation of the endangered Caribbean coral Acropora cervicornis.</title>
        <authorList>
            <person name="Selwyn J.D."/>
            <person name="Vollmer S.V."/>
        </authorList>
    </citation>
    <scope>NUCLEOTIDE SEQUENCE</scope>
    <source>
        <strain evidence="3">K2</strain>
    </source>
</reference>
<dbReference type="PANTHER" id="PTHR46609">
    <property type="entry name" value="EXONUCLEASE, PHAGE-TYPE/RECB, C-TERMINAL DOMAIN-CONTAINING PROTEIN"/>
    <property type="match status" value="1"/>
</dbReference>
<dbReference type="InterPro" id="IPR019080">
    <property type="entry name" value="YqaJ_viral_recombinase"/>
</dbReference>
<keyword evidence="4" id="KW-1185">Reference proteome</keyword>
<dbReference type="InterPro" id="IPR011604">
    <property type="entry name" value="PDDEXK-like_dom_sf"/>
</dbReference>
<feature type="domain" description="YqaJ viral recombinase" evidence="2">
    <location>
        <begin position="417"/>
        <end position="589"/>
    </location>
</feature>
<dbReference type="SUPFAM" id="SSF52980">
    <property type="entry name" value="Restriction endonuclease-like"/>
    <property type="match status" value="1"/>
</dbReference>
<dbReference type="InterPro" id="IPR051703">
    <property type="entry name" value="NF-kappa-B_Signaling_Reg"/>
</dbReference>